<protein>
    <submittedName>
        <fullName evidence="2">Uncharacterized protein</fullName>
    </submittedName>
</protein>
<dbReference type="InParanoid" id="M1DPG4"/>
<keyword evidence="3" id="KW-1185">Reference proteome</keyword>
<organism evidence="2 3">
    <name type="scientific">Solanum tuberosum</name>
    <name type="common">Potato</name>
    <dbReference type="NCBI Taxonomy" id="4113"/>
    <lineage>
        <taxon>Eukaryota</taxon>
        <taxon>Viridiplantae</taxon>
        <taxon>Streptophyta</taxon>
        <taxon>Embryophyta</taxon>
        <taxon>Tracheophyta</taxon>
        <taxon>Spermatophyta</taxon>
        <taxon>Magnoliopsida</taxon>
        <taxon>eudicotyledons</taxon>
        <taxon>Gunneridae</taxon>
        <taxon>Pentapetalae</taxon>
        <taxon>asterids</taxon>
        <taxon>lamiids</taxon>
        <taxon>Solanales</taxon>
        <taxon>Solanaceae</taxon>
        <taxon>Solanoideae</taxon>
        <taxon>Solaneae</taxon>
        <taxon>Solanum</taxon>
    </lineage>
</organism>
<evidence type="ECO:0000313" key="3">
    <source>
        <dbReference type="Proteomes" id="UP000011115"/>
    </source>
</evidence>
<evidence type="ECO:0000256" key="1">
    <source>
        <dbReference type="SAM" id="MobiDB-lite"/>
    </source>
</evidence>
<dbReference type="Proteomes" id="UP000011115">
    <property type="component" value="Unassembled WGS sequence"/>
</dbReference>
<evidence type="ECO:0000313" key="2">
    <source>
        <dbReference type="EnsemblPlants" id="PGSC0003DMT400092274"/>
    </source>
</evidence>
<dbReference type="PaxDb" id="4113-PGSC0003DMT400092274"/>
<dbReference type="HOGENOM" id="CLU_190259_0_0_1"/>
<proteinExistence type="predicted"/>
<dbReference type="EnsemblPlants" id="PGSC0003DMT400092274">
    <property type="protein sequence ID" value="PGSC0003DMT400092274"/>
    <property type="gene ID" value="PGSC0003DMG400041845"/>
</dbReference>
<name>M1DPG4_SOLTU</name>
<reference evidence="3" key="1">
    <citation type="journal article" date="2011" name="Nature">
        <title>Genome sequence and analysis of the tuber crop potato.</title>
        <authorList>
            <consortium name="The Potato Genome Sequencing Consortium"/>
        </authorList>
    </citation>
    <scope>NUCLEOTIDE SEQUENCE [LARGE SCALE GENOMIC DNA]</scope>
    <source>
        <strain evidence="3">cv. DM1-3 516 R44</strain>
    </source>
</reference>
<sequence>MKVRQTPLMELKSKGKVVEKCRLASKRSSRHIAEEVGDPDPDHRWTQDNFTLESIKAGEPKKLLANHQPGRRSRSNPPFGSPHQLRIL</sequence>
<accession>M1DPG4</accession>
<dbReference type="Gramene" id="PGSC0003DMT400092274">
    <property type="protein sequence ID" value="PGSC0003DMT400092274"/>
    <property type="gene ID" value="PGSC0003DMG400041845"/>
</dbReference>
<reference evidence="2" key="2">
    <citation type="submission" date="2015-06" db="UniProtKB">
        <authorList>
            <consortium name="EnsemblPlants"/>
        </authorList>
    </citation>
    <scope>IDENTIFICATION</scope>
    <source>
        <strain evidence="2">DM1-3 516 R44</strain>
    </source>
</reference>
<feature type="region of interest" description="Disordered" evidence="1">
    <location>
        <begin position="25"/>
        <end position="88"/>
    </location>
</feature>
<dbReference type="AlphaFoldDB" id="M1DPG4"/>